<dbReference type="RefSeq" id="WP_207043956.1">
    <property type="nucleotide sequence ID" value="NZ_JAFLNC010000002.1"/>
</dbReference>
<dbReference type="SUPFAM" id="SSF53335">
    <property type="entry name" value="S-adenosyl-L-methionine-dependent methyltransferases"/>
    <property type="match status" value="1"/>
</dbReference>
<protein>
    <submittedName>
        <fullName evidence="5">Methyltransferase domain-containing protein</fullName>
    </submittedName>
</protein>
<evidence type="ECO:0000256" key="1">
    <source>
        <dbReference type="ARBA" id="ARBA00005189"/>
    </source>
</evidence>
<dbReference type="Gene3D" id="3.40.50.150">
    <property type="entry name" value="Vaccinia Virus protein VP39"/>
    <property type="match status" value="1"/>
</dbReference>
<keyword evidence="6" id="KW-1185">Reference proteome</keyword>
<evidence type="ECO:0000256" key="4">
    <source>
        <dbReference type="ARBA" id="ARBA00025707"/>
    </source>
</evidence>
<reference evidence="5 6" key="1">
    <citation type="submission" date="2021-03" db="EMBL/GenBank/DDBJ databases">
        <title>Sneathiella sp. CAU 1612 isolated from Kang Won-do.</title>
        <authorList>
            <person name="Kim W."/>
        </authorList>
    </citation>
    <scope>NUCLEOTIDE SEQUENCE [LARGE SCALE GENOMIC DNA]</scope>
    <source>
        <strain evidence="5 6">CAU 1612</strain>
    </source>
</reference>
<comment type="pathway">
    <text evidence="1">Lipid metabolism.</text>
</comment>
<comment type="pathway">
    <text evidence="4">Phospholipid metabolism.</text>
</comment>
<dbReference type="GO" id="GO:0008168">
    <property type="term" value="F:methyltransferase activity"/>
    <property type="evidence" value="ECO:0007669"/>
    <property type="project" value="UniProtKB-KW"/>
</dbReference>
<evidence type="ECO:0000256" key="3">
    <source>
        <dbReference type="ARBA" id="ARBA00022679"/>
    </source>
</evidence>
<dbReference type="EMBL" id="JAFLNC010000002">
    <property type="protein sequence ID" value="MBO0333536.1"/>
    <property type="molecule type" value="Genomic_DNA"/>
</dbReference>
<dbReference type="GO" id="GO:0032259">
    <property type="term" value="P:methylation"/>
    <property type="evidence" value="ECO:0007669"/>
    <property type="project" value="UniProtKB-KW"/>
</dbReference>
<accession>A0ABS3F5X0</accession>
<dbReference type="InterPro" id="IPR029063">
    <property type="entry name" value="SAM-dependent_MTases_sf"/>
</dbReference>
<name>A0ABS3F5X0_9PROT</name>
<dbReference type="PANTHER" id="PTHR44307">
    <property type="entry name" value="PHOSPHOETHANOLAMINE METHYLTRANSFERASE"/>
    <property type="match status" value="1"/>
</dbReference>
<keyword evidence="3" id="KW-0808">Transferase</keyword>
<sequence>MSAESDSPDTEARPSIKHRLKAWWDGYELEGETVERTAAEASEREKIIINDGPPTVKGWSLSRQQSVVTLFGEGMTRCIPDEVKENLTQPLGINKKLSVAEIGSGLGGFARWVSNEYNAYVTGYDPDQILQDAAIEMTKMAGRSRKVNFFHCDLEKFNPKERSADVVYASEALFPVKNKAGCFAAIYKMLKPSGQFMMSDYMLEGIAQDAPELKDWRSAEPVGAHPIDVQETRNLLTSKGFEVSIAENITAPYKANVLRAFADYAARTGNGEKSGHLHEWILKEGELWMRRIKLMEAGHLKVFRIYARKPVDIR</sequence>
<dbReference type="PANTHER" id="PTHR44307:SF2">
    <property type="entry name" value="PHOSPHOETHANOLAMINE METHYLTRANSFERASE ISOFORM X1"/>
    <property type="match status" value="1"/>
</dbReference>
<comment type="caution">
    <text evidence="5">The sequence shown here is derived from an EMBL/GenBank/DDBJ whole genome shotgun (WGS) entry which is preliminary data.</text>
</comment>
<gene>
    <name evidence="5" type="ORF">J0X12_07930</name>
</gene>
<keyword evidence="2 5" id="KW-0489">Methyltransferase</keyword>
<evidence type="ECO:0000313" key="6">
    <source>
        <dbReference type="Proteomes" id="UP000664761"/>
    </source>
</evidence>
<dbReference type="Pfam" id="PF13489">
    <property type="entry name" value="Methyltransf_23"/>
    <property type="match status" value="1"/>
</dbReference>
<organism evidence="5 6">
    <name type="scientific">Sneathiella sedimenti</name>
    <dbReference type="NCBI Taxonomy" id="2816034"/>
    <lineage>
        <taxon>Bacteria</taxon>
        <taxon>Pseudomonadati</taxon>
        <taxon>Pseudomonadota</taxon>
        <taxon>Alphaproteobacteria</taxon>
        <taxon>Sneathiellales</taxon>
        <taxon>Sneathiellaceae</taxon>
        <taxon>Sneathiella</taxon>
    </lineage>
</organism>
<dbReference type="CDD" id="cd02440">
    <property type="entry name" value="AdoMet_MTases"/>
    <property type="match status" value="1"/>
</dbReference>
<evidence type="ECO:0000256" key="2">
    <source>
        <dbReference type="ARBA" id="ARBA00022603"/>
    </source>
</evidence>
<evidence type="ECO:0000313" key="5">
    <source>
        <dbReference type="EMBL" id="MBO0333536.1"/>
    </source>
</evidence>
<proteinExistence type="predicted"/>
<dbReference type="Proteomes" id="UP000664761">
    <property type="component" value="Unassembled WGS sequence"/>
</dbReference>